<gene>
    <name evidence="2" type="ORF">ACHHYP_11973</name>
</gene>
<protein>
    <submittedName>
        <fullName evidence="2">Uncharacterized protein</fullName>
    </submittedName>
</protein>
<feature type="compositionally biased region" description="Basic and acidic residues" evidence="1">
    <location>
        <begin position="238"/>
        <end position="254"/>
    </location>
</feature>
<sequence length="351" mass="38332">MYNWADPRRSSTLSVKMMEKAEAARKERLTKVRSTVSNHLHPAVEKKLPSATEWHVNVASHMWLEKQEKLSPAELYMSTLQMASGDDTGYSGKRASNQEPPEVSPFSVHNVVATESTFHPESTIQAFQGLKKDPKSRLAKAAKTESDEDPAWDAKPPSRLHKARGHSEEKLPSLQHKPGRLSRSQLLATSRSDPDLSSERRPNQEAAMDALDLYDDSYDDNDSEAAEAPADPPVVPKLDLKPLSRERKSTKVDSSDAAGLKPRGTSLAQLKDEHRAALELLKELGGSLPAEDGSLSSRFGAKLRSTVQLGRELHDSANNASEVATAALVAATDFLEQASPVATSREEEVGA</sequence>
<accession>A0A1V9YI02</accession>
<comment type="caution">
    <text evidence="2">The sequence shown here is derived from an EMBL/GenBank/DDBJ whole genome shotgun (WGS) entry which is preliminary data.</text>
</comment>
<evidence type="ECO:0000256" key="1">
    <source>
        <dbReference type="SAM" id="MobiDB-lite"/>
    </source>
</evidence>
<dbReference type="EMBL" id="JNBR01001722">
    <property type="protein sequence ID" value="OQR85307.1"/>
    <property type="molecule type" value="Genomic_DNA"/>
</dbReference>
<evidence type="ECO:0000313" key="2">
    <source>
        <dbReference type="EMBL" id="OQR85307.1"/>
    </source>
</evidence>
<evidence type="ECO:0000313" key="3">
    <source>
        <dbReference type="Proteomes" id="UP000243579"/>
    </source>
</evidence>
<dbReference type="AlphaFoldDB" id="A0A1V9YI02"/>
<feature type="compositionally biased region" description="Polar residues" evidence="1">
    <location>
        <begin position="182"/>
        <end position="191"/>
    </location>
</feature>
<reference evidence="2 3" key="1">
    <citation type="journal article" date="2014" name="Genome Biol. Evol.">
        <title>The secreted proteins of Achlya hypogyna and Thraustotheca clavata identify the ancestral oomycete secretome and reveal gene acquisitions by horizontal gene transfer.</title>
        <authorList>
            <person name="Misner I."/>
            <person name="Blouin N."/>
            <person name="Leonard G."/>
            <person name="Richards T.A."/>
            <person name="Lane C.E."/>
        </authorList>
    </citation>
    <scope>NUCLEOTIDE SEQUENCE [LARGE SCALE GENOMIC DNA]</scope>
    <source>
        <strain evidence="2 3">ATCC 48635</strain>
    </source>
</reference>
<feature type="compositionally biased region" description="Basic and acidic residues" evidence="1">
    <location>
        <begin position="192"/>
        <end position="203"/>
    </location>
</feature>
<feature type="region of interest" description="Disordered" evidence="1">
    <location>
        <begin position="126"/>
        <end position="270"/>
    </location>
</feature>
<proteinExistence type="predicted"/>
<keyword evidence="3" id="KW-1185">Reference proteome</keyword>
<name>A0A1V9YI02_ACHHY</name>
<dbReference type="Proteomes" id="UP000243579">
    <property type="component" value="Unassembled WGS sequence"/>
</dbReference>
<dbReference type="OrthoDB" id="168437at2759"/>
<organism evidence="2 3">
    <name type="scientific">Achlya hypogyna</name>
    <name type="common">Oomycete</name>
    <name type="synonym">Protoachlya hypogyna</name>
    <dbReference type="NCBI Taxonomy" id="1202772"/>
    <lineage>
        <taxon>Eukaryota</taxon>
        <taxon>Sar</taxon>
        <taxon>Stramenopiles</taxon>
        <taxon>Oomycota</taxon>
        <taxon>Saprolegniomycetes</taxon>
        <taxon>Saprolegniales</taxon>
        <taxon>Achlyaceae</taxon>
        <taxon>Achlya</taxon>
    </lineage>
</organism>
<feature type="compositionally biased region" description="Acidic residues" evidence="1">
    <location>
        <begin position="212"/>
        <end position="225"/>
    </location>
</feature>